<dbReference type="InterPro" id="IPR023405">
    <property type="entry name" value="Topo_IA_core_domain"/>
</dbReference>
<dbReference type="GO" id="GO:0008270">
    <property type="term" value="F:zinc ion binding"/>
    <property type="evidence" value="ECO:0007669"/>
    <property type="project" value="UniProtKB-KW"/>
</dbReference>
<dbReference type="Gene3D" id="3.40.50.140">
    <property type="match status" value="1"/>
</dbReference>
<dbReference type="Gene3D" id="1.10.290.10">
    <property type="entry name" value="Topoisomerase I, domain 4"/>
    <property type="match status" value="1"/>
</dbReference>
<keyword evidence="6" id="KW-0460">Magnesium</keyword>
<sequence length="669" mass="76164">MKLVIVESPTKTKSLSKYLGKGFEVLASMGHVSDLPKSKMGVEIEEKGGKYSFKPEYVLVRGKGKEVSKLKAAAKKADEVFLATDPDREGEAIAWHVQEILKGEKKDKFKRISFHSITKESVLEALKSPKQVSQDLVDAQQARRVLDRLVGYKLSPVLWKKVRRGLSAGRVQSVALRMIVEREREIEAFKPDEYWLINVKAETSGGEEMLLLLKKMNGKKVEVKNEKEMREIEADLSGADLVISDVEKKERRSWPHPPFKTSTLQQAAANVLGWSSKKTMQVAQKLYEQGDITYHRTDSLNLVESAVEGVRKFIVSEFGNEYLPDRGVFYKTKGKVVAQEAHEAIRPTNLEMGTNSYKGEGKMARDQEKLYGLIWRRTIACQMRPAVFDATTVVVEARGERNYELRVTGEIIKFDGWRRLYKKIDGEVVLPQVGKGESLKNEGVVAEQKFTQPPPRYNDASLVKELEKRGIGRPSTYASIISTILARAYVNRESRRFFATKVGMAVSDFLVGNFKEEMDYDFTARMEDGLDEIAMGEKDWQKYLSDFYGPFEKKVEEVTEKAKRVEVPVERTGEKCPECKEGEVVIREGRFGKFLSCSRFPECKYTENYKEYVEGAKCEECGAGVVIKRTRFGREFYGCENYPKCKWATWKRPKVKGKKEDKESAGVES</sequence>
<dbReference type="InterPro" id="IPR003602">
    <property type="entry name" value="Topo_IA_DNA-bd_dom"/>
</dbReference>
<dbReference type="Gene3D" id="1.10.460.10">
    <property type="entry name" value="Topoisomerase I, domain 2"/>
    <property type="match status" value="1"/>
</dbReference>
<feature type="site" description="Interaction with DNA" evidence="10">
    <location>
        <position position="31"/>
    </location>
</feature>
<dbReference type="SMART" id="SM00436">
    <property type="entry name" value="TOP1Bc"/>
    <property type="match status" value="1"/>
</dbReference>
<dbReference type="PANTHER" id="PTHR42785:SF1">
    <property type="entry name" value="DNA TOPOISOMERASE"/>
    <property type="match status" value="1"/>
</dbReference>
<evidence type="ECO:0000256" key="6">
    <source>
        <dbReference type="ARBA" id="ARBA00022842"/>
    </source>
</evidence>
<dbReference type="SUPFAM" id="SSF57783">
    <property type="entry name" value="Zinc beta-ribbon"/>
    <property type="match status" value="2"/>
</dbReference>
<dbReference type="CDD" id="cd00186">
    <property type="entry name" value="TOP1Ac"/>
    <property type="match status" value="1"/>
</dbReference>
<comment type="catalytic activity">
    <reaction evidence="1 10">
        <text>ATP-independent breakage of single-stranded DNA, followed by passage and rejoining.</text>
        <dbReference type="EC" id="5.6.2.1"/>
    </reaction>
</comment>
<dbReference type="EMBL" id="CP047901">
    <property type="protein sequence ID" value="QHO63754.1"/>
    <property type="molecule type" value="Genomic_DNA"/>
</dbReference>
<feature type="site" description="Interaction with DNA" evidence="10">
    <location>
        <position position="147"/>
    </location>
</feature>
<evidence type="ECO:0000259" key="11">
    <source>
        <dbReference type="PROSITE" id="PS50880"/>
    </source>
</evidence>
<feature type="domain" description="Toprim" evidence="11">
    <location>
        <begin position="1"/>
        <end position="117"/>
    </location>
</feature>
<dbReference type="NCBIfam" id="TIGR01051">
    <property type="entry name" value="topA_bact"/>
    <property type="match status" value="1"/>
</dbReference>
<dbReference type="Gene3D" id="3.30.65.10">
    <property type="entry name" value="Bacterial Topoisomerase I, domain 1"/>
    <property type="match status" value="2"/>
</dbReference>
<feature type="domain" description="Topo IA-type catalytic" evidence="12">
    <location>
        <begin position="133"/>
        <end position="555"/>
    </location>
</feature>
<dbReference type="PROSITE" id="PS00396">
    <property type="entry name" value="TOPO_IA_1"/>
    <property type="match status" value="1"/>
</dbReference>
<proteinExistence type="inferred from homology"/>
<evidence type="ECO:0000256" key="5">
    <source>
        <dbReference type="ARBA" id="ARBA00022833"/>
    </source>
</evidence>
<dbReference type="GO" id="GO:0003917">
    <property type="term" value="F:DNA topoisomerase type I (single strand cut, ATP-independent) activity"/>
    <property type="evidence" value="ECO:0007669"/>
    <property type="project" value="UniProtKB-UniRule"/>
</dbReference>
<keyword evidence="7 10" id="KW-0799">Topoisomerase</keyword>
<reference evidence="14" key="1">
    <citation type="journal article" date="2020" name="Microorganisms">
        <title>Complete Genome of a Member of a New Bacterial Lineage in the Microgenomates Group Reveals an Unusual Nucleotide Composition Disparity Between Two Strands of DNA and Limited Metabolic Potential.</title>
        <authorList>
            <person name="Kadnikov V.V."/>
            <person name="Mardanov A.V."/>
            <person name="Beletsky A.V."/>
            <person name="Karnachuk O.V."/>
            <person name="Ravin N.V."/>
        </authorList>
    </citation>
    <scope>NUCLEOTIDE SEQUENCE [LARGE SCALE GENOMIC DNA]</scope>
</reference>
<dbReference type="InterPro" id="IPR005733">
    <property type="entry name" value="TopoI_bac-type"/>
</dbReference>
<dbReference type="Pfam" id="PF01131">
    <property type="entry name" value="Topoisom_bac"/>
    <property type="match status" value="1"/>
</dbReference>
<dbReference type="InterPro" id="IPR003601">
    <property type="entry name" value="Topo_IA_2"/>
</dbReference>
<organism evidence="13 14">
    <name type="scientific">Candidatus Chazhemtobacterium aquaticus</name>
    <dbReference type="NCBI Taxonomy" id="2715735"/>
    <lineage>
        <taxon>Bacteria</taxon>
        <taxon>Candidatus Chazhemtobacteraceae</taxon>
        <taxon>Candidatus Chazhemtobacterium</taxon>
    </lineage>
</organism>
<dbReference type="GO" id="GO:0003677">
    <property type="term" value="F:DNA binding"/>
    <property type="evidence" value="ECO:0007669"/>
    <property type="project" value="UniProtKB-KW"/>
</dbReference>
<dbReference type="PANTHER" id="PTHR42785">
    <property type="entry name" value="DNA TOPOISOMERASE, TYPE IA, CORE"/>
    <property type="match status" value="1"/>
</dbReference>
<dbReference type="Proteomes" id="UP000463983">
    <property type="component" value="Chromosome"/>
</dbReference>
<dbReference type="PROSITE" id="PS52039">
    <property type="entry name" value="TOPO_IA_2"/>
    <property type="match status" value="1"/>
</dbReference>
<keyword evidence="4" id="KW-0863">Zinc-finger</keyword>
<dbReference type="AlphaFoldDB" id="A0A857N6W4"/>
<accession>A0A857N6W4</accession>
<evidence type="ECO:0000313" key="14">
    <source>
        <dbReference type="Proteomes" id="UP000463983"/>
    </source>
</evidence>
<evidence type="ECO:0000256" key="1">
    <source>
        <dbReference type="ARBA" id="ARBA00000213"/>
    </source>
</evidence>
<dbReference type="EC" id="5.6.2.1" evidence="10"/>
<dbReference type="PRINTS" id="PR00417">
    <property type="entry name" value="PRTPISMRASEI"/>
</dbReference>
<dbReference type="RefSeq" id="WP_161932116.1">
    <property type="nucleotide sequence ID" value="NZ_CP047901.1"/>
</dbReference>
<evidence type="ECO:0000313" key="13">
    <source>
        <dbReference type="EMBL" id="QHO63754.1"/>
    </source>
</evidence>
<feature type="site" description="Interaction with DNA" evidence="10">
    <location>
        <position position="152"/>
    </location>
</feature>
<dbReference type="Gene3D" id="2.70.20.10">
    <property type="entry name" value="Topoisomerase I, domain 3"/>
    <property type="match status" value="1"/>
</dbReference>
<evidence type="ECO:0000256" key="4">
    <source>
        <dbReference type="ARBA" id="ARBA00022771"/>
    </source>
</evidence>
<name>A0A857N6W4_9BACT</name>
<feature type="active site" description="O-(5'-phospho-DNA)-tyrosine intermediate" evidence="10">
    <location>
        <position position="294"/>
    </location>
</feature>
<keyword evidence="3" id="KW-0479">Metal-binding</keyword>
<feature type="site" description="Interaction with DNA" evidence="10">
    <location>
        <position position="487"/>
    </location>
</feature>
<dbReference type="InterPro" id="IPR013824">
    <property type="entry name" value="Topo_IA_cen_sub1"/>
</dbReference>
<evidence type="ECO:0000256" key="9">
    <source>
        <dbReference type="ARBA" id="ARBA00023235"/>
    </source>
</evidence>
<dbReference type="GO" id="GO:0006265">
    <property type="term" value="P:DNA topological change"/>
    <property type="evidence" value="ECO:0007669"/>
    <property type="project" value="UniProtKB-UniRule"/>
</dbReference>
<protein>
    <recommendedName>
        <fullName evidence="10">DNA topoisomerase 1</fullName>
        <ecNumber evidence="10">5.6.2.1</ecNumber>
    </recommendedName>
    <alternativeName>
        <fullName evidence="10">DNA topoisomerase I</fullName>
    </alternativeName>
</protein>
<dbReference type="SUPFAM" id="SSF56712">
    <property type="entry name" value="Prokaryotic type I DNA topoisomerase"/>
    <property type="match status" value="1"/>
</dbReference>
<dbReference type="InterPro" id="IPR000380">
    <property type="entry name" value="Topo_IA"/>
</dbReference>
<dbReference type="InterPro" id="IPR006171">
    <property type="entry name" value="TOPRIM_dom"/>
</dbReference>
<keyword evidence="8 10" id="KW-0238">DNA-binding</keyword>
<dbReference type="Pfam" id="PF01396">
    <property type="entry name" value="Zn_ribbon_Top1"/>
    <property type="match status" value="2"/>
</dbReference>
<dbReference type="SMART" id="SM00437">
    <property type="entry name" value="TOP1Ac"/>
    <property type="match status" value="1"/>
</dbReference>
<feature type="site" description="Interaction with DNA" evidence="10">
    <location>
        <position position="143"/>
    </location>
</feature>
<keyword evidence="14" id="KW-1185">Reference proteome</keyword>
<dbReference type="PROSITE" id="PS50880">
    <property type="entry name" value="TOPRIM"/>
    <property type="match status" value="1"/>
</dbReference>
<evidence type="ECO:0000256" key="7">
    <source>
        <dbReference type="ARBA" id="ARBA00023029"/>
    </source>
</evidence>
<dbReference type="InterPro" id="IPR023406">
    <property type="entry name" value="Topo_IA_AS"/>
</dbReference>
<evidence type="ECO:0000256" key="10">
    <source>
        <dbReference type="HAMAP-Rule" id="MF_00952"/>
    </source>
</evidence>
<dbReference type="HAMAP" id="MF_00952">
    <property type="entry name" value="Topoisom_1_prok"/>
    <property type="match status" value="1"/>
</dbReference>
<dbReference type="InterPro" id="IPR013498">
    <property type="entry name" value="Topo_IA_Znf"/>
</dbReference>
<feature type="region of interest" description="Interaction with DNA" evidence="10">
    <location>
        <begin position="167"/>
        <end position="172"/>
    </location>
</feature>
<dbReference type="InterPro" id="IPR028612">
    <property type="entry name" value="Topoisom_1_IA"/>
</dbReference>
<evidence type="ECO:0000259" key="12">
    <source>
        <dbReference type="PROSITE" id="PS52039"/>
    </source>
</evidence>
<feature type="site" description="Interaction with DNA" evidence="10">
    <location>
        <position position="296"/>
    </location>
</feature>
<dbReference type="InterPro" id="IPR013497">
    <property type="entry name" value="Topo_IA_cen"/>
</dbReference>
<dbReference type="KEGG" id="caqa:MICH65_0773"/>
<keyword evidence="9 10" id="KW-0413">Isomerase</keyword>
<evidence type="ECO:0000256" key="8">
    <source>
        <dbReference type="ARBA" id="ARBA00023125"/>
    </source>
</evidence>
<dbReference type="Pfam" id="PF01751">
    <property type="entry name" value="Toprim"/>
    <property type="match status" value="1"/>
</dbReference>
<feature type="site" description="Interaction with DNA" evidence="10">
    <location>
        <position position="144"/>
    </location>
</feature>
<dbReference type="InterPro" id="IPR013825">
    <property type="entry name" value="Topo_IA_cen_sub2"/>
</dbReference>
<comment type="function">
    <text evidence="10">Releases the supercoiling and torsional tension of DNA, which is introduced during the DNA replication and transcription, by transiently cleaving and rejoining one strand of the DNA duplex. Introduces a single-strand break via transesterification at a target site in duplex DNA. The scissile phosphodiester is attacked by the catalytic tyrosine of the enzyme, resulting in the formation of a DNA-(5'-phosphotyrosyl)-enzyme intermediate and the expulsion of a 3'-OH DNA strand. The free DNA strand then undergoes passage around the unbroken strand, thus removing DNA supercoils. Finally, in the religation step, the DNA 3'-OH attacks the covalent intermediate to expel the active-site tyrosine and restore the DNA phosphodiester backbone.</text>
</comment>
<evidence type="ECO:0000256" key="3">
    <source>
        <dbReference type="ARBA" id="ARBA00022723"/>
    </source>
</evidence>
<dbReference type="SMART" id="SM00493">
    <property type="entry name" value="TOPRIM"/>
    <property type="match status" value="1"/>
</dbReference>
<keyword evidence="5" id="KW-0862">Zinc</keyword>
<comment type="subunit">
    <text evidence="10">Monomer.</text>
</comment>
<dbReference type="GO" id="GO:0005694">
    <property type="term" value="C:chromosome"/>
    <property type="evidence" value="ECO:0007669"/>
    <property type="project" value="InterPro"/>
</dbReference>
<evidence type="ECO:0000256" key="2">
    <source>
        <dbReference type="ARBA" id="ARBA00009446"/>
    </source>
</evidence>
<feature type="site" description="Interaction with DNA" evidence="10">
    <location>
        <position position="159"/>
    </location>
</feature>
<dbReference type="InterPro" id="IPR013826">
    <property type="entry name" value="Topo_IA_cen_sub3"/>
</dbReference>
<dbReference type="CDD" id="cd03363">
    <property type="entry name" value="TOPRIM_TopoIA_TopoI"/>
    <property type="match status" value="1"/>
</dbReference>
<gene>
    <name evidence="10" type="primary">topA</name>
    <name evidence="13" type="ORF">MICH65_0773</name>
</gene>
<dbReference type="InterPro" id="IPR034149">
    <property type="entry name" value="TOPRIM_TopoI"/>
</dbReference>
<comment type="similarity">
    <text evidence="2 10">Belongs to the type IA topoisomerase family.</text>
</comment>